<dbReference type="InterPro" id="IPR008217">
    <property type="entry name" value="Ccc1_fam"/>
</dbReference>
<feature type="transmembrane region" description="Helical" evidence="7">
    <location>
        <begin position="235"/>
        <end position="253"/>
    </location>
</feature>
<comment type="similarity">
    <text evidence="2">Belongs to the CCC1 family.</text>
</comment>
<dbReference type="GO" id="GO:0030026">
    <property type="term" value="P:intracellular manganese ion homeostasis"/>
    <property type="evidence" value="ECO:0007669"/>
    <property type="project" value="InterPro"/>
</dbReference>
<evidence type="ECO:0000313" key="8">
    <source>
        <dbReference type="EMBL" id="CAE0633081.1"/>
    </source>
</evidence>
<dbReference type="PANTHER" id="PTHR31851">
    <property type="entry name" value="FE(2+)/MN(2+) TRANSPORTER PCL1"/>
    <property type="match status" value="1"/>
</dbReference>
<evidence type="ECO:0000256" key="7">
    <source>
        <dbReference type="SAM" id="Phobius"/>
    </source>
</evidence>
<evidence type="ECO:0000256" key="5">
    <source>
        <dbReference type="ARBA" id="ARBA00023136"/>
    </source>
</evidence>
<dbReference type="GO" id="GO:0012505">
    <property type="term" value="C:endomembrane system"/>
    <property type="evidence" value="ECO:0007669"/>
    <property type="project" value="UniProtKB-SubCell"/>
</dbReference>
<proteinExistence type="inferred from homology"/>
<evidence type="ECO:0000256" key="3">
    <source>
        <dbReference type="ARBA" id="ARBA00022692"/>
    </source>
</evidence>
<dbReference type="GO" id="GO:0005384">
    <property type="term" value="F:manganese ion transmembrane transporter activity"/>
    <property type="evidence" value="ECO:0007669"/>
    <property type="project" value="InterPro"/>
</dbReference>
<keyword evidence="5 7" id="KW-0472">Membrane</keyword>
<evidence type="ECO:0000256" key="1">
    <source>
        <dbReference type="ARBA" id="ARBA00004127"/>
    </source>
</evidence>
<feature type="region of interest" description="Disordered" evidence="6">
    <location>
        <begin position="1"/>
        <end position="23"/>
    </location>
</feature>
<dbReference type="EMBL" id="HBIU01025437">
    <property type="protein sequence ID" value="CAE0633081.1"/>
    <property type="molecule type" value="Transcribed_RNA"/>
</dbReference>
<keyword evidence="4 7" id="KW-1133">Transmembrane helix</keyword>
<protein>
    <recommendedName>
        <fullName evidence="9">Vacuolar iron transporter 1</fullName>
    </recommendedName>
</protein>
<dbReference type="AlphaFoldDB" id="A0A6V1NR54"/>
<dbReference type="Pfam" id="PF01988">
    <property type="entry name" value="VIT1"/>
    <property type="match status" value="1"/>
</dbReference>
<feature type="transmembrane region" description="Helical" evidence="7">
    <location>
        <begin position="203"/>
        <end position="223"/>
    </location>
</feature>
<organism evidence="8">
    <name type="scientific">Heterosigma akashiwo</name>
    <name type="common">Chromophytic alga</name>
    <name type="synonym">Heterosigma carterae</name>
    <dbReference type="NCBI Taxonomy" id="2829"/>
    <lineage>
        <taxon>Eukaryota</taxon>
        <taxon>Sar</taxon>
        <taxon>Stramenopiles</taxon>
        <taxon>Ochrophyta</taxon>
        <taxon>Raphidophyceae</taxon>
        <taxon>Chattonellales</taxon>
        <taxon>Chattonellaceae</taxon>
        <taxon>Heterosigma</taxon>
    </lineage>
</organism>
<evidence type="ECO:0000256" key="4">
    <source>
        <dbReference type="ARBA" id="ARBA00022989"/>
    </source>
</evidence>
<name>A0A6V1NR54_HETAK</name>
<evidence type="ECO:0008006" key="9">
    <source>
        <dbReference type="Google" id="ProtNLM"/>
    </source>
</evidence>
<evidence type="ECO:0000256" key="6">
    <source>
        <dbReference type="SAM" id="MobiDB-lite"/>
    </source>
</evidence>
<accession>A0A6V1NR54</accession>
<gene>
    <name evidence="8" type="ORF">HAKA00212_LOCUS11793</name>
</gene>
<sequence>MNIQRGPKAGEGSSLVRKNSGSHVNYSKARKAYAEKDVEALRNAHDNMEEGAHDDHYTPMGEKLKAVVFGGLDGVLTSFAIIAGAAGGGMGVDVVLVLGFSNIVADALSMGVGEYLSSRAHAEYVLSERRREEWELRNHREGEVREMVEIYVNRGMARDDAEVVLNRIAKYDEFFVNVMMAEELGMPANGQVADPADTVQEGLIMFAAFAVFGSMPLLGYCVVPALAPDASSSELFAVAVFVTLLFLFGLGAVKSHFSTKSWYCSGIETLLLGGCCAGIAYEIGNCVQSML</sequence>
<evidence type="ECO:0000256" key="2">
    <source>
        <dbReference type="ARBA" id="ARBA00007049"/>
    </source>
</evidence>
<comment type="subcellular location">
    <subcellularLocation>
        <location evidence="1">Endomembrane system</location>
        <topology evidence="1">Multi-pass membrane protein</topology>
    </subcellularLocation>
</comment>
<keyword evidence="3 7" id="KW-0812">Transmembrane</keyword>
<reference evidence="8" key="1">
    <citation type="submission" date="2021-01" db="EMBL/GenBank/DDBJ databases">
        <authorList>
            <person name="Corre E."/>
            <person name="Pelletier E."/>
            <person name="Niang G."/>
            <person name="Scheremetjew M."/>
            <person name="Finn R."/>
            <person name="Kale V."/>
            <person name="Holt S."/>
            <person name="Cochrane G."/>
            <person name="Meng A."/>
            <person name="Brown T."/>
            <person name="Cohen L."/>
        </authorList>
    </citation>
    <scope>NUCLEOTIDE SEQUENCE</scope>
    <source>
        <strain evidence="8">CCMP3107</strain>
    </source>
</reference>